<reference evidence="1 2" key="1">
    <citation type="journal article" date="2024" name="Genome Biol. Evol.">
        <title>Chromosome-level genome assembly of the viviparous eelpout Zoarces viviparus.</title>
        <authorList>
            <person name="Fuhrmann N."/>
            <person name="Brasseur M.V."/>
            <person name="Bakowski C.E."/>
            <person name="Podsiadlowski L."/>
            <person name="Prost S."/>
            <person name="Krehenwinkel H."/>
            <person name="Mayer C."/>
        </authorList>
    </citation>
    <scope>NUCLEOTIDE SEQUENCE [LARGE SCALE GENOMIC DNA]</scope>
    <source>
        <strain evidence="1">NO-MEL_2022_Ind0_liver</strain>
    </source>
</reference>
<comment type="caution">
    <text evidence="1">The sequence shown here is derived from an EMBL/GenBank/DDBJ whole genome shotgun (WGS) entry which is preliminary data.</text>
</comment>
<gene>
    <name evidence="1" type="ORF">VZT92_005428</name>
</gene>
<dbReference type="EMBL" id="JBCEZU010000034">
    <property type="protein sequence ID" value="KAK9537851.1"/>
    <property type="molecule type" value="Genomic_DNA"/>
</dbReference>
<dbReference type="Proteomes" id="UP001488805">
    <property type="component" value="Unassembled WGS sequence"/>
</dbReference>
<sequence length="86" mass="9353">MHSLKTGAYWFESKPISFCHPATLISPHSSLFSHALLIHLSTFGLMGVGEGEETEVAWMPQSSSLVVSLLAASASVLSRWSRHPLC</sequence>
<keyword evidence="2" id="KW-1185">Reference proteome</keyword>
<evidence type="ECO:0000313" key="1">
    <source>
        <dbReference type="EMBL" id="KAK9537851.1"/>
    </source>
</evidence>
<protein>
    <submittedName>
        <fullName evidence="1">Uncharacterized protein</fullName>
    </submittedName>
</protein>
<dbReference type="AlphaFoldDB" id="A0AAW1FUW2"/>
<proteinExistence type="predicted"/>
<evidence type="ECO:0000313" key="2">
    <source>
        <dbReference type="Proteomes" id="UP001488805"/>
    </source>
</evidence>
<organism evidence="1 2">
    <name type="scientific">Zoarces viviparus</name>
    <name type="common">Viviparous eelpout</name>
    <name type="synonym">Blennius viviparus</name>
    <dbReference type="NCBI Taxonomy" id="48416"/>
    <lineage>
        <taxon>Eukaryota</taxon>
        <taxon>Metazoa</taxon>
        <taxon>Chordata</taxon>
        <taxon>Craniata</taxon>
        <taxon>Vertebrata</taxon>
        <taxon>Euteleostomi</taxon>
        <taxon>Actinopterygii</taxon>
        <taxon>Neopterygii</taxon>
        <taxon>Teleostei</taxon>
        <taxon>Neoteleostei</taxon>
        <taxon>Acanthomorphata</taxon>
        <taxon>Eupercaria</taxon>
        <taxon>Perciformes</taxon>
        <taxon>Cottioidei</taxon>
        <taxon>Zoarcales</taxon>
        <taxon>Zoarcidae</taxon>
        <taxon>Zoarcinae</taxon>
        <taxon>Zoarces</taxon>
    </lineage>
</organism>
<name>A0AAW1FUW2_ZOAVI</name>
<accession>A0AAW1FUW2</accession>